<name>A0ABT0PTB4_9FLAO</name>
<reference evidence="1 2" key="1">
    <citation type="submission" date="2022-05" db="EMBL/GenBank/DDBJ databases">
        <authorList>
            <person name="Park J.-S."/>
        </authorList>
    </citation>
    <scope>NUCLEOTIDE SEQUENCE [LARGE SCALE GENOMIC DNA]</scope>
    <source>
        <strain evidence="1 2">2012CJ35-5</strain>
    </source>
</reference>
<dbReference type="Proteomes" id="UP001203607">
    <property type="component" value="Unassembled WGS sequence"/>
</dbReference>
<comment type="caution">
    <text evidence="1">The sequence shown here is derived from an EMBL/GenBank/DDBJ whole genome shotgun (WGS) entry which is preliminary data.</text>
</comment>
<protein>
    <submittedName>
        <fullName evidence="1">DUF6428 family protein</fullName>
    </submittedName>
</protein>
<dbReference type="RefSeq" id="WP_249657776.1">
    <property type="nucleotide sequence ID" value="NZ_JAMFMA010000002.1"/>
</dbReference>
<sequence>MITSELLSILKQHQDKSLKFEYSPGKFVGANYHITEVKNITVDAVDCGSGTDFWKETVVQLWESPKEKDKREFMSAYKALAILNKVDRMKSMVREAEIKFEYSNETFHTAQLFVDDYVLDESSLTFKLAVQKTDCKAKETCGVEVADESKAMETTNGCNPASGCC</sequence>
<organism evidence="1 2">
    <name type="scientific">Flagellimonas spongiicola</name>
    <dbReference type="NCBI Taxonomy" id="2942208"/>
    <lineage>
        <taxon>Bacteria</taxon>
        <taxon>Pseudomonadati</taxon>
        <taxon>Bacteroidota</taxon>
        <taxon>Flavobacteriia</taxon>
        <taxon>Flavobacteriales</taxon>
        <taxon>Flavobacteriaceae</taxon>
        <taxon>Flagellimonas</taxon>
    </lineage>
</organism>
<evidence type="ECO:0000313" key="2">
    <source>
        <dbReference type="Proteomes" id="UP001203607"/>
    </source>
</evidence>
<gene>
    <name evidence="1" type="ORF">M3P19_11305</name>
</gene>
<evidence type="ECO:0000313" key="1">
    <source>
        <dbReference type="EMBL" id="MCL6274600.1"/>
    </source>
</evidence>
<keyword evidence="2" id="KW-1185">Reference proteome</keyword>
<dbReference type="EMBL" id="JAMFMA010000002">
    <property type="protein sequence ID" value="MCL6274600.1"/>
    <property type="molecule type" value="Genomic_DNA"/>
</dbReference>
<dbReference type="Pfam" id="PF20001">
    <property type="entry name" value="DUF6428"/>
    <property type="match status" value="1"/>
</dbReference>
<accession>A0ABT0PTB4</accession>
<dbReference type="InterPro" id="IPR045534">
    <property type="entry name" value="DUF6428"/>
</dbReference>
<proteinExistence type="predicted"/>